<gene>
    <name evidence="9" type="primary">calB</name>
    <name evidence="9" type="ORF">DSCA_49630</name>
</gene>
<evidence type="ECO:0000313" key="10">
    <source>
        <dbReference type="Proteomes" id="UP000427906"/>
    </source>
</evidence>
<dbReference type="PANTHER" id="PTHR43570:SF20">
    <property type="entry name" value="ALDEHYDE DEHYDROGENASE ALDX-RELATED"/>
    <property type="match status" value="1"/>
</dbReference>
<dbReference type="GO" id="GO:0006081">
    <property type="term" value="P:aldehyde metabolic process"/>
    <property type="evidence" value="ECO:0007669"/>
    <property type="project" value="InterPro"/>
</dbReference>
<evidence type="ECO:0000256" key="4">
    <source>
        <dbReference type="PIRNR" id="PIRNR036492"/>
    </source>
</evidence>
<evidence type="ECO:0000256" key="1">
    <source>
        <dbReference type="ARBA" id="ARBA00009986"/>
    </source>
</evidence>
<name>A0A5K7YS91_9BACT</name>
<dbReference type="GO" id="GO:0005737">
    <property type="term" value="C:cytoplasm"/>
    <property type="evidence" value="ECO:0007669"/>
    <property type="project" value="TreeGrafter"/>
</dbReference>
<dbReference type="GO" id="GO:0004029">
    <property type="term" value="F:aldehyde dehydrogenase (NAD+) activity"/>
    <property type="evidence" value="ECO:0007669"/>
    <property type="project" value="TreeGrafter"/>
</dbReference>
<keyword evidence="3" id="KW-0520">NAD</keyword>
<evidence type="ECO:0000256" key="2">
    <source>
        <dbReference type="ARBA" id="ARBA00023002"/>
    </source>
</evidence>
<evidence type="ECO:0000256" key="7">
    <source>
        <dbReference type="RuleBase" id="RU003345"/>
    </source>
</evidence>
<evidence type="ECO:0000256" key="5">
    <source>
        <dbReference type="PIRSR" id="PIRSR036492-1"/>
    </source>
</evidence>
<dbReference type="RefSeq" id="WP_197904658.1">
    <property type="nucleotide sequence ID" value="NZ_AP021874.1"/>
</dbReference>
<keyword evidence="2 4" id="KW-0560">Oxidoreductase</keyword>
<dbReference type="InterPro" id="IPR015590">
    <property type="entry name" value="Aldehyde_DH_dom"/>
</dbReference>
<dbReference type="PROSITE" id="PS00687">
    <property type="entry name" value="ALDEHYDE_DEHYDR_GLU"/>
    <property type="match status" value="1"/>
</dbReference>
<sequence>MGEMIVLKTLEPKPEAEIDRIFKRQQAAFRRHPMPDAKARIHGLKRLEKALIRFKADIAAAIDRDFGCRSSDESYLAEILPTLEGIRYAVKRIRRWMKPSRRRPGLLYLPARARVIFQPLGVVGIIAPWNYPVYLALGPLVGVLAAGNRAMIKMSTFTPRTAEVLKALIGEAFDEDQVAVMGGEPGLGPVFSRLPWDHLVFTGSTAVGRHVMRAAADNLTPVTLELGGKSPAIIGPAVSVADAAGRIAFGKVFNMGQTCVAPDYVLCPRGARDAFVARFIAAMGRMYPSMAENPQYTGIVNDREYERLEGLLADAVEKGARVVEVNPGGDDFSGLRKMPVRLLLEVNDDMAVMQEEIFGPLLPVIAYDTLQDAVAYVNSHPRPLALYLFDHERRNAEYVLACTHSGGALINDTLVHVTQDDMPFGGIGPSGMGQYHGHEGFLTFSKAKGVLCKSRFNSGRFFYPPYGGLVHRLIYRFFMS</sequence>
<feature type="domain" description="Aldehyde dehydrogenase" evidence="8">
    <location>
        <begin position="13"/>
        <end position="449"/>
    </location>
</feature>
<dbReference type="InterPro" id="IPR016162">
    <property type="entry name" value="Ald_DH_N"/>
</dbReference>
<reference evidence="9 10" key="1">
    <citation type="submission" date="2019-11" db="EMBL/GenBank/DDBJ databases">
        <title>Comparative genomics of hydrocarbon-degrading Desulfosarcina strains.</title>
        <authorList>
            <person name="Watanabe M."/>
            <person name="Kojima H."/>
            <person name="Fukui M."/>
        </authorList>
    </citation>
    <scope>NUCLEOTIDE SEQUENCE [LARGE SCALE GENOMIC DNA]</scope>
    <source>
        <strain evidence="9 10">PL12</strain>
    </source>
</reference>
<evidence type="ECO:0000259" key="8">
    <source>
        <dbReference type="Pfam" id="PF00171"/>
    </source>
</evidence>
<dbReference type="InterPro" id="IPR016161">
    <property type="entry name" value="Ald_DH/histidinol_DH"/>
</dbReference>
<dbReference type="SUPFAM" id="SSF53720">
    <property type="entry name" value="ALDH-like"/>
    <property type="match status" value="1"/>
</dbReference>
<dbReference type="InterPro" id="IPR012394">
    <property type="entry name" value="Aldehyde_DH_NAD(P)"/>
</dbReference>
<dbReference type="PROSITE" id="PS00070">
    <property type="entry name" value="ALDEHYDE_DEHYDR_CYS"/>
    <property type="match status" value="1"/>
</dbReference>
<dbReference type="KEGG" id="dalk:DSCA_49630"/>
<organism evidence="9 10">
    <name type="scientific">Desulfosarcina alkanivorans</name>
    <dbReference type="NCBI Taxonomy" id="571177"/>
    <lineage>
        <taxon>Bacteria</taxon>
        <taxon>Pseudomonadati</taxon>
        <taxon>Thermodesulfobacteriota</taxon>
        <taxon>Desulfobacteria</taxon>
        <taxon>Desulfobacterales</taxon>
        <taxon>Desulfosarcinaceae</taxon>
        <taxon>Desulfosarcina</taxon>
    </lineage>
</organism>
<dbReference type="Gene3D" id="3.40.309.10">
    <property type="entry name" value="Aldehyde Dehydrogenase, Chain A, domain 2"/>
    <property type="match status" value="1"/>
</dbReference>
<protein>
    <recommendedName>
        <fullName evidence="4">Aldehyde dehydrogenase</fullName>
    </recommendedName>
</protein>
<proteinExistence type="inferred from homology"/>
<dbReference type="Proteomes" id="UP000427906">
    <property type="component" value="Chromosome"/>
</dbReference>
<dbReference type="Gene3D" id="3.40.605.10">
    <property type="entry name" value="Aldehyde Dehydrogenase, Chain A, domain 1"/>
    <property type="match status" value="1"/>
</dbReference>
<dbReference type="InterPro" id="IPR016160">
    <property type="entry name" value="Ald_DH_CS_CYS"/>
</dbReference>
<feature type="active site" evidence="5 6">
    <location>
        <position position="225"/>
    </location>
</feature>
<dbReference type="Pfam" id="PF00171">
    <property type="entry name" value="Aldedh"/>
    <property type="match status" value="1"/>
</dbReference>
<dbReference type="AlphaFoldDB" id="A0A5K7YS91"/>
<accession>A0A5K7YS91</accession>
<dbReference type="PANTHER" id="PTHR43570">
    <property type="entry name" value="ALDEHYDE DEHYDROGENASE"/>
    <property type="match status" value="1"/>
</dbReference>
<feature type="active site" evidence="5">
    <location>
        <position position="259"/>
    </location>
</feature>
<dbReference type="InterPro" id="IPR029510">
    <property type="entry name" value="Ald_DH_CS_GLU"/>
</dbReference>
<keyword evidence="10" id="KW-1185">Reference proteome</keyword>
<dbReference type="InterPro" id="IPR016163">
    <property type="entry name" value="Ald_DH_C"/>
</dbReference>
<dbReference type="EMBL" id="AP021874">
    <property type="protein sequence ID" value="BBO71033.1"/>
    <property type="molecule type" value="Genomic_DNA"/>
</dbReference>
<comment type="similarity">
    <text evidence="1 4 7">Belongs to the aldehyde dehydrogenase family.</text>
</comment>
<evidence type="ECO:0000313" key="9">
    <source>
        <dbReference type="EMBL" id="BBO71033.1"/>
    </source>
</evidence>
<dbReference type="CDD" id="cd07133">
    <property type="entry name" value="ALDH_CALDH_CalB"/>
    <property type="match status" value="1"/>
</dbReference>
<evidence type="ECO:0000256" key="6">
    <source>
        <dbReference type="PROSITE-ProRule" id="PRU10007"/>
    </source>
</evidence>
<evidence type="ECO:0000256" key="3">
    <source>
        <dbReference type="ARBA" id="ARBA00023027"/>
    </source>
</evidence>
<dbReference type="PIRSF" id="PIRSF036492">
    <property type="entry name" value="ALDH"/>
    <property type="match status" value="1"/>
</dbReference>